<dbReference type="InterPro" id="IPR011761">
    <property type="entry name" value="ATP-grasp"/>
</dbReference>
<dbReference type="GO" id="GO:0046872">
    <property type="term" value="F:metal ion binding"/>
    <property type="evidence" value="ECO:0007669"/>
    <property type="project" value="InterPro"/>
</dbReference>
<organism evidence="5 6">
    <name type="scientific">Allonocardiopsis opalescens</name>
    <dbReference type="NCBI Taxonomy" id="1144618"/>
    <lineage>
        <taxon>Bacteria</taxon>
        <taxon>Bacillati</taxon>
        <taxon>Actinomycetota</taxon>
        <taxon>Actinomycetes</taxon>
        <taxon>Streptosporangiales</taxon>
        <taxon>Allonocardiopsis</taxon>
    </lineage>
</organism>
<dbReference type="Pfam" id="PF00291">
    <property type="entry name" value="PALP"/>
    <property type="match status" value="1"/>
</dbReference>
<evidence type="ECO:0000259" key="4">
    <source>
        <dbReference type="PROSITE" id="PS50975"/>
    </source>
</evidence>
<dbReference type="Proteomes" id="UP000237846">
    <property type="component" value="Unassembled WGS sequence"/>
</dbReference>
<feature type="domain" description="ATP-grasp" evidence="4">
    <location>
        <begin position="457"/>
        <end position="658"/>
    </location>
</feature>
<evidence type="ECO:0000256" key="3">
    <source>
        <dbReference type="PROSITE-ProRule" id="PRU00409"/>
    </source>
</evidence>
<dbReference type="Pfam" id="PF18603">
    <property type="entry name" value="LAL_C2"/>
    <property type="match status" value="1"/>
</dbReference>
<comment type="cofactor">
    <cofactor evidence="1">
        <name>pyridoxal 5'-phosphate</name>
        <dbReference type="ChEBI" id="CHEBI:597326"/>
    </cofactor>
</comment>
<dbReference type="InterPro" id="IPR001926">
    <property type="entry name" value="TrpB-like_PALP"/>
</dbReference>
<dbReference type="SUPFAM" id="SSF53686">
    <property type="entry name" value="Tryptophan synthase beta subunit-like PLP-dependent enzymes"/>
    <property type="match status" value="1"/>
</dbReference>
<dbReference type="SUPFAM" id="SSF56059">
    <property type="entry name" value="Glutathione synthetase ATP-binding domain-like"/>
    <property type="match status" value="1"/>
</dbReference>
<dbReference type="Gene3D" id="3.40.50.20">
    <property type="match status" value="1"/>
</dbReference>
<keyword evidence="2" id="KW-0663">Pyridoxal phosphate</keyword>
<keyword evidence="3" id="KW-0547">Nucleotide-binding</keyword>
<dbReference type="GO" id="GO:0005524">
    <property type="term" value="F:ATP binding"/>
    <property type="evidence" value="ECO:0007669"/>
    <property type="project" value="UniProtKB-UniRule"/>
</dbReference>
<evidence type="ECO:0000313" key="5">
    <source>
        <dbReference type="EMBL" id="PRX96521.1"/>
    </source>
</evidence>
<dbReference type="InterPro" id="IPR040570">
    <property type="entry name" value="LAL_C2"/>
</dbReference>
<evidence type="ECO:0000256" key="1">
    <source>
        <dbReference type="ARBA" id="ARBA00001933"/>
    </source>
</evidence>
<name>A0A2T0PYA4_9ACTN</name>
<dbReference type="PROSITE" id="PS50975">
    <property type="entry name" value="ATP_GRASP"/>
    <property type="match status" value="1"/>
</dbReference>
<evidence type="ECO:0000313" key="6">
    <source>
        <dbReference type="Proteomes" id="UP000237846"/>
    </source>
</evidence>
<dbReference type="Gene3D" id="3.30.470.20">
    <property type="entry name" value="ATP-grasp fold, B domain"/>
    <property type="match status" value="1"/>
</dbReference>
<dbReference type="InterPro" id="IPR036052">
    <property type="entry name" value="TrpB-like_PALP_sf"/>
</dbReference>
<dbReference type="Gene3D" id="3.40.50.1100">
    <property type="match status" value="2"/>
</dbReference>
<protein>
    <submittedName>
        <fullName evidence="5">Cysteine synthase A</fullName>
    </submittedName>
</protein>
<reference evidence="5 6" key="1">
    <citation type="submission" date="2018-03" db="EMBL/GenBank/DDBJ databases">
        <title>Genomic Encyclopedia of Archaeal and Bacterial Type Strains, Phase II (KMG-II): from individual species to whole genera.</title>
        <authorList>
            <person name="Goeker M."/>
        </authorList>
    </citation>
    <scope>NUCLEOTIDE SEQUENCE [LARGE SCALE GENOMIC DNA]</scope>
    <source>
        <strain evidence="5 6">DSM 45601</strain>
    </source>
</reference>
<dbReference type="SMART" id="SM01209">
    <property type="entry name" value="GARS_A"/>
    <property type="match status" value="1"/>
</dbReference>
<dbReference type="Pfam" id="PF13535">
    <property type="entry name" value="ATP-grasp_4"/>
    <property type="match status" value="1"/>
</dbReference>
<dbReference type="CDD" id="cd01561">
    <property type="entry name" value="CBS_like"/>
    <property type="match status" value="1"/>
</dbReference>
<dbReference type="PANTHER" id="PTHR10314">
    <property type="entry name" value="CYSTATHIONINE BETA-SYNTHASE"/>
    <property type="match status" value="1"/>
</dbReference>
<dbReference type="InterPro" id="IPR050214">
    <property type="entry name" value="Cys_Synth/Cystath_Beta-Synth"/>
</dbReference>
<dbReference type="GO" id="GO:1901605">
    <property type="term" value="P:alpha-amino acid metabolic process"/>
    <property type="evidence" value="ECO:0007669"/>
    <property type="project" value="UniProtKB-ARBA"/>
</dbReference>
<evidence type="ECO:0000256" key="2">
    <source>
        <dbReference type="ARBA" id="ARBA00022898"/>
    </source>
</evidence>
<proteinExistence type="predicted"/>
<comment type="caution">
    <text evidence="5">The sequence shown here is derived from an EMBL/GenBank/DDBJ whole genome shotgun (WGS) entry which is preliminary data.</text>
</comment>
<keyword evidence="3" id="KW-0067">ATP-binding</keyword>
<accession>A0A2T0PYA4</accession>
<gene>
    <name evidence="5" type="ORF">CLV72_10744</name>
</gene>
<keyword evidence="6" id="KW-1185">Reference proteome</keyword>
<dbReference type="AlphaFoldDB" id="A0A2T0PYA4"/>
<dbReference type="EMBL" id="PVZC01000007">
    <property type="protein sequence ID" value="PRX96521.1"/>
    <property type="molecule type" value="Genomic_DNA"/>
</dbReference>
<sequence length="757" mass="79361">MGCAVTAFEDVVAAIGHTPLVRLRLGRDGVRVYAKLEMQNLYTMKDRVGREMVLAARRSGALRPGAPIVESSSGSMALGLAVVGRSLGHAVHIVTDPRIDPITFAKLRALGCEVHVVAEMNGAGWQGARLEQVDRLLERMPDAFYPRQYSNPNNPAAYAALAEELLADLESVDVLVGSVGSGGSLCGTVRALRRAGRRVRAVAVDSVGSVLFGAQPDRPGRLQSGLGNSLHVLNVDHAVIDEVHWLNDREAFLGTRELAAEQQLFAGNTAGSVYRILRQVVAEAPPGSTVVGILPDRGDRYVETVYDDAYWAAKGVDALEVADAPKPVRYGEAVTGWSRARLREYGAPDRLAFVESNTTGSGMAALAKAREMGLLPVLYAADPSRYPAAAQAGAELVELRTADPAALRAALAARPLAGLTTTSDYYVQAVAELAGGLGLPGNSPEAVAWCRDKSATRRRLAESGVPQPAWRVVEAPGEVAAAVAAVGLPCVVKPVDDSGSSGVRRCEDTASAGRQVAAILARTVNDRGQPTAGRALVEEYVEGAEFSVETFSADGTCTAVGVTATRIGPAPWFVEMGHAFPARTADLPDAAEPAQVARQALKAVGYTWGPAHTELRLCPGRGPVVLEINARLAGGMIPELVRLAHGVDLVQQQLCLAVGRPVHLAGRLARHAGIRFLTAPAEGVLAEPTGLAAAAAVPGVTEAVVTRAPGAVVRPARSALDRLGHVIAVADTAAEVEQALDAAVACVRLRVTRGDER</sequence>
<dbReference type="OrthoDB" id="24041at2"/>